<dbReference type="Pfam" id="PF02891">
    <property type="entry name" value="zf-MIZ"/>
    <property type="match status" value="1"/>
</dbReference>
<feature type="domain" description="PINIT" evidence="11">
    <location>
        <begin position="53"/>
        <end position="215"/>
    </location>
</feature>
<keyword evidence="6" id="KW-0833">Ubl conjugation pathway</keyword>
<protein>
    <submittedName>
        <fullName evidence="12">Uncharacterized protein</fullName>
    </submittedName>
</protein>
<name>G0PC99_CAEBE</name>
<evidence type="ECO:0000259" key="10">
    <source>
        <dbReference type="PROSITE" id="PS51044"/>
    </source>
</evidence>
<dbReference type="EMBL" id="GL380238">
    <property type="protein sequence ID" value="EGT51056.1"/>
    <property type="molecule type" value="Genomic_DNA"/>
</dbReference>
<gene>
    <name evidence="12" type="ORF">CAEBREN_28897</name>
</gene>
<dbReference type="InterPro" id="IPR004181">
    <property type="entry name" value="Znf_MIZ"/>
</dbReference>
<keyword evidence="3" id="KW-0808">Transferase</keyword>
<dbReference type="GO" id="GO:0016925">
    <property type="term" value="P:protein sumoylation"/>
    <property type="evidence" value="ECO:0007669"/>
    <property type="project" value="UniProtKB-UniPathway"/>
</dbReference>
<dbReference type="PANTHER" id="PTHR10782:SF94">
    <property type="entry name" value="SUPPRESSOR OF VARIEGATION 2-10, ISOFORM I"/>
    <property type="match status" value="1"/>
</dbReference>
<evidence type="ECO:0000256" key="4">
    <source>
        <dbReference type="ARBA" id="ARBA00022723"/>
    </source>
</evidence>
<dbReference type="InterPro" id="IPR013083">
    <property type="entry name" value="Znf_RING/FYVE/PHD"/>
</dbReference>
<evidence type="ECO:0000259" key="11">
    <source>
        <dbReference type="PROSITE" id="PS51466"/>
    </source>
</evidence>
<dbReference type="STRING" id="135651.G0PC99"/>
<keyword evidence="7" id="KW-0862">Zinc</keyword>
<evidence type="ECO:0000256" key="2">
    <source>
        <dbReference type="ARBA" id="ARBA00005383"/>
    </source>
</evidence>
<accession>G0PC99</accession>
<organism evidence="13">
    <name type="scientific">Caenorhabditis brenneri</name>
    <name type="common">Nematode worm</name>
    <dbReference type="NCBI Taxonomy" id="135651"/>
    <lineage>
        <taxon>Eukaryota</taxon>
        <taxon>Metazoa</taxon>
        <taxon>Ecdysozoa</taxon>
        <taxon>Nematoda</taxon>
        <taxon>Chromadorea</taxon>
        <taxon>Rhabditida</taxon>
        <taxon>Rhabditina</taxon>
        <taxon>Rhabditomorpha</taxon>
        <taxon>Rhabditoidea</taxon>
        <taxon>Rhabditidae</taxon>
        <taxon>Peloderinae</taxon>
        <taxon>Caenorhabditis</taxon>
    </lineage>
</organism>
<dbReference type="InterPro" id="IPR038654">
    <property type="entry name" value="PINIT_sf"/>
</dbReference>
<dbReference type="Pfam" id="PF14324">
    <property type="entry name" value="PINIT"/>
    <property type="match status" value="1"/>
</dbReference>
<dbReference type="InterPro" id="IPR023321">
    <property type="entry name" value="PINIT"/>
</dbReference>
<dbReference type="Proteomes" id="UP000008068">
    <property type="component" value="Unassembled WGS sequence"/>
</dbReference>
<feature type="region of interest" description="Disordered" evidence="9">
    <location>
        <begin position="356"/>
        <end position="515"/>
    </location>
</feature>
<dbReference type="PROSITE" id="PS51466">
    <property type="entry name" value="PINIT"/>
    <property type="match status" value="1"/>
</dbReference>
<feature type="compositionally biased region" description="Low complexity" evidence="9">
    <location>
        <begin position="366"/>
        <end position="380"/>
    </location>
</feature>
<dbReference type="eggNOG" id="KOG2169">
    <property type="taxonomic scope" value="Eukaryota"/>
</dbReference>
<dbReference type="FunCoup" id="G0PC99">
    <property type="interactions" value="1764"/>
</dbReference>
<feature type="compositionally biased region" description="Pro residues" evidence="9">
    <location>
        <begin position="568"/>
        <end position="581"/>
    </location>
</feature>
<dbReference type="HOGENOM" id="CLU_378673_0_0_1"/>
<evidence type="ECO:0000313" key="13">
    <source>
        <dbReference type="Proteomes" id="UP000008068"/>
    </source>
</evidence>
<dbReference type="GO" id="GO:0008270">
    <property type="term" value="F:zinc ion binding"/>
    <property type="evidence" value="ECO:0007669"/>
    <property type="project" value="UniProtKB-KW"/>
</dbReference>
<dbReference type="UniPathway" id="UPA00886"/>
<feature type="compositionally biased region" description="Low complexity" evidence="9">
    <location>
        <begin position="465"/>
        <end position="488"/>
    </location>
</feature>
<sequence>MQQRGRGPASQNRHQPYPSQARNGPNMMNNPFPQNHHQQHPMNSMALQQSFQHSMTMGKLYADPFEIVPLPFYDVVSTLLNPVELHAAAGSNKQSKQLNFQFQLGLDHINKVAYRPETPLPRYEIQLRFFNITEKGQPQKDDFPLNCHTRVDESIVQLPNIIPTNKPNAEPKRPSRPVNITQHLSRFKQRDHTLSVEWLADKRVWAAAIYFVYRVDSDHLFKRLDDNPQKHRSLEATKQEIIKKLNGGEDDIAMDQLKISLLDPLSKMRMKTPVRCQDCTHLQCFDLMSYLMMNEKKPTWQCPVCSANCPYNRLIVDNYFLDMLSKVDKNMTEVELKKDGSYDVIKEEADICLSGDDDDDYDIKPSTNGTASTSNSNAENGGKKRKAPIPDDDIITLSDTDDEDLNRGIQNSLNDNNFADQKPDSVGSLKTPPQKKKGKGNDIEVITLDDTPPSQSHPSTVPMRQLSQNNNIPSSSSPGLGSSQSLSNHGTLGAGALGSHRSSHSTQPSPIMQQQIPPHQMGYQHIAYMNGQPPGSQNGQSQFSYGFMTQGYPMQNGIIGRNNQMVHMPPPPHSQPSPQGMPPTFFNQQQMQNGK</sequence>
<feature type="region of interest" description="Disordered" evidence="9">
    <location>
        <begin position="567"/>
        <end position="595"/>
    </location>
</feature>
<feature type="domain" description="SP-RING-type" evidence="10">
    <location>
        <begin position="248"/>
        <end position="333"/>
    </location>
</feature>
<evidence type="ECO:0000256" key="9">
    <source>
        <dbReference type="SAM" id="MobiDB-lite"/>
    </source>
</evidence>
<keyword evidence="13" id="KW-1185">Reference proteome</keyword>
<dbReference type="Gene3D" id="2.60.120.780">
    <property type="entry name" value="PINIT domain"/>
    <property type="match status" value="1"/>
</dbReference>
<evidence type="ECO:0000256" key="8">
    <source>
        <dbReference type="PROSITE-ProRule" id="PRU00452"/>
    </source>
</evidence>
<evidence type="ECO:0000256" key="5">
    <source>
        <dbReference type="ARBA" id="ARBA00022771"/>
    </source>
</evidence>
<dbReference type="GO" id="GO:0061665">
    <property type="term" value="F:SUMO ligase activity"/>
    <property type="evidence" value="ECO:0007669"/>
    <property type="project" value="TreeGrafter"/>
</dbReference>
<comment type="similarity">
    <text evidence="2">Belongs to the PIAS family.</text>
</comment>
<dbReference type="GO" id="GO:0006357">
    <property type="term" value="P:regulation of transcription by RNA polymerase II"/>
    <property type="evidence" value="ECO:0007669"/>
    <property type="project" value="TreeGrafter"/>
</dbReference>
<keyword evidence="5 8" id="KW-0863">Zinc-finger</keyword>
<proteinExistence type="inferred from homology"/>
<dbReference type="AlphaFoldDB" id="G0PC99"/>
<dbReference type="GO" id="GO:0000785">
    <property type="term" value="C:chromatin"/>
    <property type="evidence" value="ECO:0007669"/>
    <property type="project" value="TreeGrafter"/>
</dbReference>
<reference evidence="13" key="1">
    <citation type="submission" date="2011-07" db="EMBL/GenBank/DDBJ databases">
        <authorList>
            <consortium name="Caenorhabditis brenneri Sequencing and Analysis Consortium"/>
            <person name="Wilson R.K."/>
        </authorList>
    </citation>
    <scope>NUCLEOTIDE SEQUENCE [LARGE SCALE GENOMIC DNA]</scope>
    <source>
        <strain evidence="13">PB2801</strain>
    </source>
</reference>
<dbReference type="Gene3D" id="3.30.40.10">
    <property type="entry name" value="Zinc/RING finger domain, C3HC4 (zinc finger)"/>
    <property type="match status" value="1"/>
</dbReference>
<evidence type="ECO:0000256" key="3">
    <source>
        <dbReference type="ARBA" id="ARBA00022679"/>
    </source>
</evidence>
<evidence type="ECO:0000256" key="7">
    <source>
        <dbReference type="ARBA" id="ARBA00022833"/>
    </source>
</evidence>
<feature type="compositionally biased region" description="Polar residues" evidence="9">
    <location>
        <begin position="585"/>
        <end position="595"/>
    </location>
</feature>
<dbReference type="InParanoid" id="G0PC99"/>
<feature type="compositionally biased region" description="Acidic residues" evidence="9">
    <location>
        <begin position="390"/>
        <end position="404"/>
    </location>
</feature>
<keyword evidence="4" id="KW-0479">Metal-binding</keyword>
<dbReference type="GO" id="GO:0003712">
    <property type="term" value="F:transcription coregulator activity"/>
    <property type="evidence" value="ECO:0007669"/>
    <property type="project" value="TreeGrafter"/>
</dbReference>
<dbReference type="PROSITE" id="PS51044">
    <property type="entry name" value="ZF_SP_RING"/>
    <property type="match status" value="1"/>
</dbReference>
<feature type="region of interest" description="Disordered" evidence="9">
    <location>
        <begin position="1"/>
        <end position="40"/>
    </location>
</feature>
<evidence type="ECO:0000256" key="1">
    <source>
        <dbReference type="ARBA" id="ARBA00004718"/>
    </source>
</evidence>
<evidence type="ECO:0000256" key="6">
    <source>
        <dbReference type="ARBA" id="ARBA00022786"/>
    </source>
</evidence>
<dbReference type="CDD" id="cd16650">
    <property type="entry name" value="SP-RING_PIAS-like"/>
    <property type="match status" value="1"/>
</dbReference>
<dbReference type="FunFam" id="2.60.120.780:FF:000007">
    <property type="entry name" value="E3 SUMO-protein ligase gei-17"/>
    <property type="match status" value="1"/>
</dbReference>
<feature type="compositionally biased region" description="Polar residues" evidence="9">
    <location>
        <begin position="408"/>
        <end position="419"/>
    </location>
</feature>
<evidence type="ECO:0000313" key="12">
    <source>
        <dbReference type="EMBL" id="EGT51056.1"/>
    </source>
</evidence>
<dbReference type="OrthoDB" id="5875376at2759"/>
<comment type="pathway">
    <text evidence="1">Protein modification; protein sumoylation.</text>
</comment>
<dbReference type="PANTHER" id="PTHR10782">
    <property type="entry name" value="ZINC FINGER MIZ DOMAIN-CONTAINING PROTEIN"/>
    <property type="match status" value="1"/>
</dbReference>